<keyword evidence="6" id="KW-0472">Membrane</keyword>
<reference evidence="7 8" key="1">
    <citation type="journal article" date="2021" name="Sci. Rep.">
        <title>The genome of the diatom Chaetoceros tenuissimus carries an ancient integrated fragment of an extant virus.</title>
        <authorList>
            <person name="Hongo Y."/>
            <person name="Kimura K."/>
            <person name="Takaki Y."/>
            <person name="Yoshida Y."/>
            <person name="Baba S."/>
            <person name="Kobayashi G."/>
            <person name="Nagasaki K."/>
            <person name="Hano T."/>
            <person name="Tomaru Y."/>
        </authorList>
    </citation>
    <scope>NUCLEOTIDE SEQUENCE [LARGE SCALE GENOMIC DNA]</scope>
    <source>
        <strain evidence="7 8">NIES-3715</strain>
    </source>
</reference>
<gene>
    <name evidence="7" type="ORF">CTEN210_05507</name>
</gene>
<dbReference type="Gene3D" id="1.20.82.10">
    <property type="entry name" value="ADP Ribosyl Cyclase, Chain A, domain 1"/>
    <property type="match status" value="1"/>
</dbReference>
<evidence type="ECO:0000256" key="2">
    <source>
        <dbReference type="ARBA" id="ARBA00022679"/>
    </source>
</evidence>
<keyword evidence="3" id="KW-0378">Hydrolase</keyword>
<keyword evidence="4" id="KW-0520">NAD</keyword>
<evidence type="ECO:0000256" key="3">
    <source>
        <dbReference type="ARBA" id="ARBA00022801"/>
    </source>
</evidence>
<keyword evidence="5" id="KW-1015">Disulfide bond</keyword>
<dbReference type="SUPFAM" id="SSF52309">
    <property type="entry name" value="N-(deoxy)ribosyltransferase-like"/>
    <property type="match status" value="1"/>
</dbReference>
<keyword evidence="6" id="KW-0812">Transmembrane</keyword>
<evidence type="ECO:0000313" key="8">
    <source>
        <dbReference type="Proteomes" id="UP001054902"/>
    </source>
</evidence>
<dbReference type="PANTHER" id="PTHR10912:SF7">
    <property type="entry name" value="ADP-RIBOSYL CYCLASE_CYCLIC ADP-RIBOSE HYDROLASE"/>
    <property type="match status" value="1"/>
</dbReference>
<dbReference type="GO" id="GO:0005886">
    <property type="term" value="C:plasma membrane"/>
    <property type="evidence" value="ECO:0007669"/>
    <property type="project" value="TreeGrafter"/>
</dbReference>
<keyword evidence="8" id="KW-1185">Reference proteome</keyword>
<comment type="similarity">
    <text evidence="1">Belongs to the ADP-ribosyl cyclase family.</text>
</comment>
<dbReference type="GO" id="GO:0016740">
    <property type="term" value="F:transferase activity"/>
    <property type="evidence" value="ECO:0007669"/>
    <property type="project" value="UniProtKB-KW"/>
</dbReference>
<evidence type="ECO:0000256" key="4">
    <source>
        <dbReference type="ARBA" id="ARBA00023027"/>
    </source>
</evidence>
<dbReference type="PANTHER" id="PTHR10912">
    <property type="entry name" value="ADP-RIBOSYL CYCLASE"/>
    <property type="match status" value="1"/>
</dbReference>
<dbReference type="Pfam" id="PF02267">
    <property type="entry name" value="Rib_hydrolayse"/>
    <property type="match status" value="1"/>
</dbReference>
<proteinExistence type="inferred from homology"/>
<keyword evidence="6" id="KW-1133">Transmembrane helix</keyword>
<keyword evidence="2" id="KW-0808">Transferase</keyword>
<name>A0AAD3CN58_9STRA</name>
<dbReference type="Gene3D" id="3.40.50.720">
    <property type="entry name" value="NAD(P)-binding Rossmann-like Domain"/>
    <property type="match status" value="1"/>
</dbReference>
<comment type="caution">
    <text evidence="7">The sequence shown here is derived from an EMBL/GenBank/DDBJ whole genome shotgun (WGS) entry which is preliminary data.</text>
</comment>
<dbReference type="EMBL" id="BLLK01000030">
    <property type="protein sequence ID" value="GFH49031.1"/>
    <property type="molecule type" value="Genomic_DNA"/>
</dbReference>
<protein>
    <submittedName>
        <fullName evidence="7">Uncharacterized protein</fullName>
    </submittedName>
</protein>
<dbReference type="GO" id="GO:0016849">
    <property type="term" value="F:phosphorus-oxygen lyase activity"/>
    <property type="evidence" value="ECO:0007669"/>
    <property type="project" value="TreeGrafter"/>
</dbReference>
<evidence type="ECO:0000256" key="5">
    <source>
        <dbReference type="ARBA" id="ARBA00023157"/>
    </source>
</evidence>
<dbReference type="Proteomes" id="UP001054902">
    <property type="component" value="Unassembled WGS sequence"/>
</dbReference>
<accession>A0AAD3CN58</accession>
<evidence type="ECO:0000313" key="7">
    <source>
        <dbReference type="EMBL" id="GFH49031.1"/>
    </source>
</evidence>
<feature type="transmembrane region" description="Helical" evidence="6">
    <location>
        <begin position="292"/>
        <end position="313"/>
    </location>
</feature>
<organism evidence="7 8">
    <name type="scientific">Chaetoceros tenuissimus</name>
    <dbReference type="NCBI Taxonomy" id="426638"/>
    <lineage>
        <taxon>Eukaryota</taxon>
        <taxon>Sar</taxon>
        <taxon>Stramenopiles</taxon>
        <taxon>Ochrophyta</taxon>
        <taxon>Bacillariophyta</taxon>
        <taxon>Coscinodiscophyceae</taxon>
        <taxon>Chaetocerotophycidae</taxon>
        <taxon>Chaetocerotales</taxon>
        <taxon>Chaetocerotaceae</taxon>
        <taxon>Chaetoceros</taxon>
    </lineage>
</organism>
<evidence type="ECO:0000256" key="6">
    <source>
        <dbReference type="SAM" id="Phobius"/>
    </source>
</evidence>
<dbReference type="GO" id="GO:0061809">
    <property type="term" value="F:NAD+ nucleosidase activity, cyclic ADP-ribose generating"/>
    <property type="evidence" value="ECO:0007669"/>
    <property type="project" value="InterPro"/>
</dbReference>
<sequence>MISKEWVIPTVGIDRVLVGRCLDREVLQPQLFLDKTSSRLEVCTQYVHNLTSIWKNNEDEDISTYDYDHPNRLLENARFTPEKDKALFWTGVSHELRNDYSNRKHRFTLVDQTPGGSLLIDLTYCSHNYYDNETRLCFEKSNQPWDDNLNNETTGGYRGASMAWWQGASRQFAKAASGHTYVLFHKQRQYPTLYSKDSIFSRVEVNHLDPARVSTLEFLLTNEIGIDELETCRGETIQNLTNRFIERGFKQKQIICNEDTWRIKALFCINSNDPMCGAFENLNAIYGSRRDWMVSSIVGWTLLGLVIILLTFWRIIVRARESVESNADRIVNQVDLENNDENFELDNPDDRSNGEETNISLAVGIVDNDLNVSIEDVRGQEIDEL</sequence>
<dbReference type="InterPro" id="IPR003193">
    <property type="entry name" value="ADP-ribosyl_cyclase"/>
</dbReference>
<evidence type="ECO:0000256" key="1">
    <source>
        <dbReference type="ARBA" id="ARBA00005406"/>
    </source>
</evidence>
<dbReference type="AlphaFoldDB" id="A0AAD3CN58"/>